<sequence length="375" mass="41692">MESAVRQGFARITSSPVAPYQSAVIRIGFSLTWLAVLLREWVHHDELYGPDSPWSWNMAREWNATNGAFTVLTWHDGRLWFETVYLAAIAAAVMLLVGWRTRTASLLFMIGVLAIQNRNPFVGNGGDSVIHVMAIYLVFTRCGQVWSLDARRRTGNRDDGRDVVGVALWAFFTAVLGLVTGLGELSTGWALLLWGFALTQLAWWAVRRYAPGEPRTVMEMVGNVVHAGALLTVAIQICLIYATSGWYKIQGASWQDGTALYYVLHLGNLTPWPALSHAIASSSLIVLLLTYGTVIVEVAFPFTLFSSRLRVVMIAILVSMHVGIGLLLGLPFFALAMITADVFFLPTAVLHWLVDRVRHAVRWTQSLRPIPQIDR</sequence>
<evidence type="ECO:0000256" key="2">
    <source>
        <dbReference type="ARBA" id="ARBA00022692"/>
    </source>
</evidence>
<dbReference type="EMBL" id="BMML01000009">
    <property type="protein sequence ID" value="GGN15084.1"/>
    <property type="molecule type" value="Genomic_DNA"/>
</dbReference>
<feature type="transmembrane region" description="Helical" evidence="5">
    <location>
        <begin position="334"/>
        <end position="354"/>
    </location>
</feature>
<dbReference type="Proteomes" id="UP000653411">
    <property type="component" value="Unassembled WGS sequence"/>
</dbReference>
<feature type="transmembrane region" description="Helical" evidence="5">
    <location>
        <begin position="278"/>
        <end position="302"/>
    </location>
</feature>
<dbReference type="AlphaFoldDB" id="A0A918CSM5"/>
<feature type="transmembrane region" description="Helical" evidence="5">
    <location>
        <begin position="188"/>
        <end position="206"/>
    </location>
</feature>
<name>A0A918CSM5_9ACTN</name>
<feature type="transmembrane region" description="Helical" evidence="5">
    <location>
        <begin position="309"/>
        <end position="328"/>
    </location>
</feature>
<dbReference type="InterPro" id="IPR052964">
    <property type="entry name" value="Sporulation_signal_mat"/>
</dbReference>
<evidence type="ECO:0000256" key="1">
    <source>
        <dbReference type="ARBA" id="ARBA00004127"/>
    </source>
</evidence>
<feature type="transmembrane region" description="Helical" evidence="5">
    <location>
        <begin position="79"/>
        <end position="99"/>
    </location>
</feature>
<evidence type="ECO:0000313" key="7">
    <source>
        <dbReference type="EMBL" id="GGN15084.1"/>
    </source>
</evidence>
<proteinExistence type="predicted"/>
<evidence type="ECO:0000259" key="6">
    <source>
        <dbReference type="SMART" id="SM00752"/>
    </source>
</evidence>
<dbReference type="RefSeq" id="WP_189264399.1">
    <property type="nucleotide sequence ID" value="NZ_BMML01000009.1"/>
</dbReference>
<dbReference type="InterPro" id="IPR011020">
    <property type="entry name" value="HTTM-like"/>
</dbReference>
<keyword evidence="8" id="KW-1185">Reference proteome</keyword>
<feature type="transmembrane region" description="Helical" evidence="5">
    <location>
        <begin position="227"/>
        <end position="247"/>
    </location>
</feature>
<dbReference type="SMART" id="SM00752">
    <property type="entry name" value="HTTM"/>
    <property type="match status" value="1"/>
</dbReference>
<evidence type="ECO:0000256" key="4">
    <source>
        <dbReference type="ARBA" id="ARBA00023136"/>
    </source>
</evidence>
<evidence type="ECO:0000256" key="5">
    <source>
        <dbReference type="SAM" id="Phobius"/>
    </source>
</evidence>
<comment type="subcellular location">
    <subcellularLocation>
        <location evidence="1">Endomembrane system</location>
        <topology evidence="1">Multi-pass membrane protein</topology>
    </subcellularLocation>
</comment>
<organism evidence="7 8">
    <name type="scientific">Streptomyces fuscichromogenes</name>
    <dbReference type="NCBI Taxonomy" id="1324013"/>
    <lineage>
        <taxon>Bacteria</taxon>
        <taxon>Bacillati</taxon>
        <taxon>Actinomycetota</taxon>
        <taxon>Actinomycetes</taxon>
        <taxon>Kitasatosporales</taxon>
        <taxon>Streptomycetaceae</taxon>
        <taxon>Streptomyces</taxon>
    </lineage>
</organism>
<reference evidence="7" key="2">
    <citation type="submission" date="2020-09" db="EMBL/GenBank/DDBJ databases">
        <authorList>
            <person name="Sun Q."/>
            <person name="Zhou Y."/>
        </authorList>
    </citation>
    <scope>NUCLEOTIDE SEQUENCE</scope>
    <source>
        <strain evidence="7">CGMCC 4.7110</strain>
    </source>
</reference>
<dbReference type="PANTHER" id="PTHR39535">
    <property type="entry name" value="SPORULATION-DELAYING PROTEIN SDPB"/>
    <property type="match status" value="1"/>
</dbReference>
<keyword evidence="3 5" id="KW-1133">Transmembrane helix</keyword>
<evidence type="ECO:0000256" key="3">
    <source>
        <dbReference type="ARBA" id="ARBA00022989"/>
    </source>
</evidence>
<accession>A0A918CSM5</accession>
<gene>
    <name evidence="7" type="ORF">GCM10011578_043050</name>
</gene>
<dbReference type="PANTHER" id="PTHR39535:SF2">
    <property type="entry name" value="HTTM DOMAIN-CONTAINING PROTEIN"/>
    <property type="match status" value="1"/>
</dbReference>
<dbReference type="GO" id="GO:0012505">
    <property type="term" value="C:endomembrane system"/>
    <property type="evidence" value="ECO:0007669"/>
    <property type="project" value="UniProtKB-SubCell"/>
</dbReference>
<reference evidence="7" key="1">
    <citation type="journal article" date="2014" name="Int. J. Syst. Evol. Microbiol.">
        <title>Complete genome sequence of Corynebacterium casei LMG S-19264T (=DSM 44701T), isolated from a smear-ripened cheese.</title>
        <authorList>
            <consortium name="US DOE Joint Genome Institute (JGI-PGF)"/>
            <person name="Walter F."/>
            <person name="Albersmeier A."/>
            <person name="Kalinowski J."/>
            <person name="Ruckert C."/>
        </authorList>
    </citation>
    <scope>NUCLEOTIDE SEQUENCE</scope>
    <source>
        <strain evidence="7">CGMCC 4.7110</strain>
    </source>
</reference>
<keyword evidence="2 5" id="KW-0812">Transmembrane</keyword>
<comment type="caution">
    <text evidence="7">The sequence shown here is derived from an EMBL/GenBank/DDBJ whole genome shotgun (WGS) entry which is preliminary data.</text>
</comment>
<feature type="domain" description="HTTM-like" evidence="6">
    <location>
        <begin position="14"/>
        <end position="349"/>
    </location>
</feature>
<feature type="transmembrane region" description="Helical" evidence="5">
    <location>
        <begin position="163"/>
        <end position="182"/>
    </location>
</feature>
<protein>
    <submittedName>
        <fullName evidence="7">HTTM domain-containing protein</fullName>
    </submittedName>
</protein>
<keyword evidence="4 5" id="KW-0472">Membrane</keyword>
<evidence type="ECO:0000313" key="8">
    <source>
        <dbReference type="Proteomes" id="UP000653411"/>
    </source>
</evidence>